<dbReference type="PANTHER" id="PTHR43212">
    <property type="entry name" value="QUERCETIN 2,3-DIOXYGENASE"/>
    <property type="match status" value="1"/>
</dbReference>
<evidence type="ECO:0000256" key="3">
    <source>
        <dbReference type="RuleBase" id="RU003457"/>
    </source>
</evidence>
<keyword evidence="2" id="KW-0408">Iron</keyword>
<dbReference type="InterPro" id="IPR014710">
    <property type="entry name" value="RmlC-like_jellyroll"/>
</dbReference>
<feature type="domain" description="Pirin N-terminal" evidence="4">
    <location>
        <begin position="12"/>
        <end position="118"/>
    </location>
</feature>
<comment type="similarity">
    <text evidence="1 3">Belongs to the pirin family.</text>
</comment>
<comment type="caution">
    <text evidence="6">The sequence shown here is derived from an EMBL/GenBank/DDBJ whole genome shotgun (WGS) entry which is preliminary data.</text>
</comment>
<feature type="binding site" evidence="2">
    <location>
        <position position="59"/>
    </location>
    <ligand>
        <name>Fe cation</name>
        <dbReference type="ChEBI" id="CHEBI:24875"/>
    </ligand>
</feature>
<evidence type="ECO:0000259" key="4">
    <source>
        <dbReference type="Pfam" id="PF02678"/>
    </source>
</evidence>
<evidence type="ECO:0000313" key="7">
    <source>
        <dbReference type="Proteomes" id="UP001152447"/>
    </source>
</evidence>
<dbReference type="PANTHER" id="PTHR43212:SF3">
    <property type="entry name" value="QUERCETIN 2,3-DIOXYGENASE"/>
    <property type="match status" value="1"/>
</dbReference>
<protein>
    <submittedName>
        <fullName evidence="6">Quercetin 2,3-dioxygenase</fullName>
        <ecNumber evidence="6">1.13.11.24</ecNumber>
    </submittedName>
</protein>
<dbReference type="InterPro" id="IPR041602">
    <property type="entry name" value="Quercetinase_C"/>
</dbReference>
<dbReference type="Pfam" id="PF02678">
    <property type="entry name" value="Pirin"/>
    <property type="match status" value="1"/>
</dbReference>
<reference evidence="6" key="1">
    <citation type="submission" date="2022-07" db="EMBL/GenBank/DDBJ databases">
        <authorList>
            <person name="Criscuolo A."/>
        </authorList>
    </citation>
    <scope>NUCLEOTIDE SEQUENCE</scope>
    <source>
        <strain evidence="6">CIP103197</strain>
    </source>
</reference>
<dbReference type="RefSeq" id="WP_013465121.1">
    <property type="nucleotide sequence ID" value="NZ_CAMAPB010000009.1"/>
</dbReference>
<dbReference type="PIRSF" id="PIRSF006232">
    <property type="entry name" value="Pirin"/>
    <property type="match status" value="1"/>
</dbReference>
<evidence type="ECO:0000256" key="1">
    <source>
        <dbReference type="ARBA" id="ARBA00008416"/>
    </source>
</evidence>
<accession>A0A9W4QUP4</accession>
<dbReference type="AlphaFoldDB" id="A0A9W4QUP4"/>
<dbReference type="EMBL" id="CAMAPB010000009">
    <property type="protein sequence ID" value="CAH9054098.1"/>
    <property type="molecule type" value="Genomic_DNA"/>
</dbReference>
<feature type="domain" description="Quercetin 2,3-dioxygenase C-terminal cupin" evidence="5">
    <location>
        <begin position="145"/>
        <end position="232"/>
    </location>
</feature>
<feature type="binding site" evidence="2">
    <location>
        <position position="57"/>
    </location>
    <ligand>
        <name>Fe cation</name>
        <dbReference type="ChEBI" id="CHEBI:24875"/>
    </ligand>
</feature>
<gene>
    <name evidence="6" type="primary">yhhW</name>
    <name evidence="6" type="ORF">PSEHALCIP103_00959</name>
</gene>
<sequence length="235" mass="26048">MINHYPKNSLGSADHGWLKSKHHFSFAHYYNPARMGFGTLRVVNDDWVAPEMGFGAHPHKNMEIISFIRSGAITHQDSMGNKGITEQGEVQVMSAGTGIVHSEYNRTNEPLTFYQIWIQSNKQDVPPRWESKKFPTDVANELTLLVSGYAEDAGNTLFINQQARIYGGKLAKGTTITQRIDHQAYVLASDGVFTVDDKSSVITMNKGDGAEVTHADFITLTATTECEIIIIDTLA</sequence>
<dbReference type="GO" id="GO:0046872">
    <property type="term" value="F:metal ion binding"/>
    <property type="evidence" value="ECO:0007669"/>
    <property type="project" value="UniProtKB-KW"/>
</dbReference>
<evidence type="ECO:0000256" key="2">
    <source>
        <dbReference type="PIRSR" id="PIRSR006232-1"/>
    </source>
</evidence>
<dbReference type="CDD" id="cd02910">
    <property type="entry name" value="cupin_Yhhw_N"/>
    <property type="match status" value="1"/>
</dbReference>
<dbReference type="InterPro" id="IPR011051">
    <property type="entry name" value="RmlC_Cupin_sf"/>
</dbReference>
<feature type="binding site" evidence="2">
    <location>
        <position position="101"/>
    </location>
    <ligand>
        <name>Fe cation</name>
        <dbReference type="ChEBI" id="CHEBI:24875"/>
    </ligand>
</feature>
<evidence type="ECO:0000259" key="5">
    <source>
        <dbReference type="Pfam" id="PF17954"/>
    </source>
</evidence>
<keyword evidence="6" id="KW-0560">Oxidoreductase</keyword>
<dbReference type="EC" id="1.13.11.24" evidence="6"/>
<dbReference type="Pfam" id="PF17954">
    <property type="entry name" value="Pirin_C_2"/>
    <property type="match status" value="1"/>
</dbReference>
<keyword evidence="2" id="KW-0479">Metal-binding</keyword>
<feature type="binding site" evidence="2">
    <location>
        <position position="103"/>
    </location>
    <ligand>
        <name>Fe cation</name>
        <dbReference type="ChEBI" id="CHEBI:24875"/>
    </ligand>
</feature>
<dbReference type="Gene3D" id="2.60.120.10">
    <property type="entry name" value="Jelly Rolls"/>
    <property type="match status" value="2"/>
</dbReference>
<evidence type="ECO:0000313" key="6">
    <source>
        <dbReference type="EMBL" id="CAH9054098.1"/>
    </source>
</evidence>
<proteinExistence type="inferred from homology"/>
<comment type="cofactor">
    <cofactor evidence="2">
        <name>Fe cation</name>
        <dbReference type="ChEBI" id="CHEBI:24875"/>
    </cofactor>
    <text evidence="2">Binds 1 Fe cation per subunit.</text>
</comment>
<dbReference type="InterPro" id="IPR003829">
    <property type="entry name" value="Pirin_N_dom"/>
</dbReference>
<dbReference type="Proteomes" id="UP001152447">
    <property type="component" value="Unassembled WGS sequence"/>
</dbReference>
<organism evidence="6 7">
    <name type="scientific">Pseudoalteromonas haloplanktis</name>
    <name type="common">Alteromonas haloplanktis</name>
    <dbReference type="NCBI Taxonomy" id="228"/>
    <lineage>
        <taxon>Bacteria</taxon>
        <taxon>Pseudomonadati</taxon>
        <taxon>Pseudomonadota</taxon>
        <taxon>Gammaproteobacteria</taxon>
        <taxon>Alteromonadales</taxon>
        <taxon>Pseudoalteromonadaceae</taxon>
        <taxon>Pseudoalteromonas</taxon>
    </lineage>
</organism>
<keyword evidence="7" id="KW-1185">Reference proteome</keyword>
<dbReference type="InterPro" id="IPR012093">
    <property type="entry name" value="Pirin"/>
</dbReference>
<dbReference type="SUPFAM" id="SSF51182">
    <property type="entry name" value="RmlC-like cupins"/>
    <property type="match status" value="1"/>
</dbReference>
<dbReference type="GO" id="GO:0008127">
    <property type="term" value="F:quercetin 2,3-dioxygenase activity"/>
    <property type="evidence" value="ECO:0007669"/>
    <property type="project" value="UniProtKB-EC"/>
</dbReference>
<name>A0A9W4QUP4_PSEHA</name>